<reference evidence="1 2" key="1">
    <citation type="submission" date="2020-03" db="EMBL/GenBank/DDBJ databases">
        <title>Draft Genome Sequence of Cudoniella acicularis.</title>
        <authorList>
            <person name="Buettner E."/>
            <person name="Kellner H."/>
        </authorList>
    </citation>
    <scope>NUCLEOTIDE SEQUENCE [LARGE SCALE GENOMIC DNA]</scope>
    <source>
        <strain evidence="1 2">DSM 108380</strain>
    </source>
</reference>
<gene>
    <name evidence="1" type="ORF">G7Y89_g3571</name>
</gene>
<dbReference type="Proteomes" id="UP000566819">
    <property type="component" value="Unassembled WGS sequence"/>
</dbReference>
<proteinExistence type="predicted"/>
<dbReference type="AlphaFoldDB" id="A0A8H4RR41"/>
<protein>
    <submittedName>
        <fullName evidence="1">Uncharacterized protein</fullName>
    </submittedName>
</protein>
<sequence>MTKVYFAETPHLPSRIRTTQKRTKRKRITCCEIDGSAYLPLAGKIEALSKLSQDPGQVLEDFRPRNPSHFTVLPSCTEMFSFEAAMSHTTNRRSLRHK</sequence>
<evidence type="ECO:0000313" key="1">
    <source>
        <dbReference type="EMBL" id="KAF4634535.1"/>
    </source>
</evidence>
<organism evidence="1 2">
    <name type="scientific">Cudoniella acicularis</name>
    <dbReference type="NCBI Taxonomy" id="354080"/>
    <lineage>
        <taxon>Eukaryota</taxon>
        <taxon>Fungi</taxon>
        <taxon>Dikarya</taxon>
        <taxon>Ascomycota</taxon>
        <taxon>Pezizomycotina</taxon>
        <taxon>Leotiomycetes</taxon>
        <taxon>Helotiales</taxon>
        <taxon>Tricladiaceae</taxon>
        <taxon>Cudoniella</taxon>
    </lineage>
</organism>
<name>A0A8H4RR41_9HELO</name>
<evidence type="ECO:0000313" key="2">
    <source>
        <dbReference type="Proteomes" id="UP000566819"/>
    </source>
</evidence>
<keyword evidence="2" id="KW-1185">Reference proteome</keyword>
<accession>A0A8H4RR41</accession>
<dbReference type="EMBL" id="JAAMPI010000177">
    <property type="protein sequence ID" value="KAF4634535.1"/>
    <property type="molecule type" value="Genomic_DNA"/>
</dbReference>
<comment type="caution">
    <text evidence="1">The sequence shown here is derived from an EMBL/GenBank/DDBJ whole genome shotgun (WGS) entry which is preliminary data.</text>
</comment>